<gene>
    <name evidence="11" type="ORF">FCC1311_084832</name>
</gene>
<dbReference type="PANTHER" id="PTHR13598">
    <property type="entry name" value="AT07567P-RELATED"/>
    <property type="match status" value="1"/>
</dbReference>
<reference evidence="11 12" key="1">
    <citation type="submission" date="2017-12" db="EMBL/GenBank/DDBJ databases">
        <title>Sequencing, de novo assembly and annotation of complete genome of a new Thraustochytrid species, strain FCC1311.</title>
        <authorList>
            <person name="Sedici K."/>
            <person name="Godart F."/>
            <person name="Aiese Cigliano R."/>
            <person name="Sanseverino W."/>
            <person name="Barakat M."/>
            <person name="Ortet P."/>
            <person name="Marechal E."/>
            <person name="Cagnac O."/>
            <person name="Amato A."/>
        </authorList>
    </citation>
    <scope>NUCLEOTIDE SEQUENCE [LARGE SCALE GENOMIC DNA]</scope>
</reference>
<dbReference type="InterPro" id="IPR019358">
    <property type="entry name" value="NEMP_fam"/>
</dbReference>
<feature type="chain" id="PRO_5015324465" evidence="10">
    <location>
        <begin position="29"/>
        <end position="457"/>
    </location>
</feature>
<dbReference type="Proteomes" id="UP000241890">
    <property type="component" value="Unassembled WGS sequence"/>
</dbReference>
<dbReference type="PANTHER" id="PTHR13598:SF1">
    <property type="entry name" value="AT07567P-RELATED"/>
    <property type="match status" value="1"/>
</dbReference>
<evidence type="ECO:0000256" key="7">
    <source>
        <dbReference type="ARBA" id="ARBA00023242"/>
    </source>
</evidence>
<keyword evidence="12" id="KW-1185">Reference proteome</keyword>
<evidence type="ECO:0000256" key="10">
    <source>
        <dbReference type="SAM" id="SignalP"/>
    </source>
</evidence>
<comment type="subcellular location">
    <subcellularLocation>
        <location evidence="1">Nucleus inner membrane</location>
        <topology evidence="1">Multi-pass membrane protein</topology>
        <orientation evidence="1">Nucleoplasmic side</orientation>
    </subcellularLocation>
</comment>
<feature type="region of interest" description="Disordered" evidence="8">
    <location>
        <begin position="436"/>
        <end position="457"/>
    </location>
</feature>
<feature type="transmembrane region" description="Helical" evidence="9">
    <location>
        <begin position="291"/>
        <end position="310"/>
    </location>
</feature>
<dbReference type="GO" id="GO:0005637">
    <property type="term" value="C:nuclear inner membrane"/>
    <property type="evidence" value="ECO:0007669"/>
    <property type="project" value="UniProtKB-SubCell"/>
</dbReference>
<keyword evidence="5 9" id="KW-1133">Transmembrane helix</keyword>
<evidence type="ECO:0000256" key="2">
    <source>
        <dbReference type="ARBA" id="ARBA00005748"/>
    </source>
</evidence>
<evidence type="ECO:0000313" key="12">
    <source>
        <dbReference type="Proteomes" id="UP000241890"/>
    </source>
</evidence>
<keyword evidence="6 9" id="KW-0472">Membrane</keyword>
<dbReference type="EMBL" id="BEYU01000119">
    <property type="protein sequence ID" value="GBG32258.1"/>
    <property type="molecule type" value="Genomic_DNA"/>
</dbReference>
<comment type="similarity">
    <text evidence="2">Belongs to the NEMP family.</text>
</comment>
<comment type="caution">
    <text evidence="11">The sequence shown here is derived from an EMBL/GenBank/DDBJ whole genome shotgun (WGS) entry which is preliminary data.</text>
</comment>
<sequence length="457" mass="50796">MRGRSATASGLALALALTLALAAREAAAREVRFVRLDSVEDDEEVVCKGNDCLDKIWCVCNERNPLAQFRSVFGDITFTVNEGNKEAVCLRGDSSDSRLHVDVLRELFMESDKNDLQGLECEPKGSSGVVRRLRKSSEPSALEGVLANLVQRGKSALGIKCPMTASFSPYGVSCVVLDRSTHAGGKEPLELKVARRVFDWRGPGLLAAGGVLLSFAPWLSEQLFLYYASGTTIGVFLCVFLLTWFVLKRVSSTSSKNSAFVILTAEALAGLAASYAFSMLEVLVESYQNELLYYLIGSTLLSFALTYYFLRGSNGQPSGPSAVLRDLVRWLLTLVGYLCIYHSTRSLRWSLLILAALLFRNVAIPAFMRPWTGLLDFVSPSRGIARMKVPYVAGRFLTEEEYKMQGEVETQRQTRELFASPQFQEWVARNADRIHMQSPDYSREPDVDDDDDFMDDE</sequence>
<protein>
    <submittedName>
        <fullName evidence="11">Nuclear envelope integral membrane protein 1</fullName>
    </submittedName>
</protein>
<evidence type="ECO:0000256" key="4">
    <source>
        <dbReference type="ARBA" id="ARBA00022729"/>
    </source>
</evidence>
<dbReference type="OrthoDB" id="509138at2759"/>
<name>A0A2R5GR71_9STRA</name>
<organism evidence="11 12">
    <name type="scientific">Hondaea fermentalgiana</name>
    <dbReference type="NCBI Taxonomy" id="2315210"/>
    <lineage>
        <taxon>Eukaryota</taxon>
        <taxon>Sar</taxon>
        <taxon>Stramenopiles</taxon>
        <taxon>Bigyra</taxon>
        <taxon>Labyrinthulomycetes</taxon>
        <taxon>Thraustochytrida</taxon>
        <taxon>Thraustochytriidae</taxon>
        <taxon>Hondaea</taxon>
    </lineage>
</organism>
<accession>A0A2R5GR71</accession>
<evidence type="ECO:0000256" key="9">
    <source>
        <dbReference type="SAM" id="Phobius"/>
    </source>
</evidence>
<keyword evidence="3 9" id="KW-0812">Transmembrane</keyword>
<evidence type="ECO:0000256" key="6">
    <source>
        <dbReference type="ARBA" id="ARBA00023136"/>
    </source>
</evidence>
<feature type="transmembrane region" description="Helical" evidence="9">
    <location>
        <begin position="349"/>
        <end position="368"/>
    </location>
</feature>
<dbReference type="AlphaFoldDB" id="A0A2R5GR71"/>
<feature type="transmembrane region" description="Helical" evidence="9">
    <location>
        <begin position="259"/>
        <end position="279"/>
    </location>
</feature>
<feature type="signal peptide" evidence="10">
    <location>
        <begin position="1"/>
        <end position="28"/>
    </location>
</feature>
<evidence type="ECO:0000256" key="3">
    <source>
        <dbReference type="ARBA" id="ARBA00022692"/>
    </source>
</evidence>
<evidence type="ECO:0000256" key="5">
    <source>
        <dbReference type="ARBA" id="ARBA00022989"/>
    </source>
</evidence>
<dbReference type="InParanoid" id="A0A2R5GR71"/>
<proteinExistence type="inferred from homology"/>
<feature type="compositionally biased region" description="Basic and acidic residues" evidence="8">
    <location>
        <begin position="436"/>
        <end position="445"/>
    </location>
</feature>
<evidence type="ECO:0000313" key="11">
    <source>
        <dbReference type="EMBL" id="GBG32258.1"/>
    </source>
</evidence>
<evidence type="ECO:0000256" key="8">
    <source>
        <dbReference type="SAM" id="MobiDB-lite"/>
    </source>
</evidence>
<dbReference type="Pfam" id="PF10225">
    <property type="entry name" value="NEMP"/>
    <property type="match status" value="1"/>
</dbReference>
<feature type="compositionally biased region" description="Acidic residues" evidence="8">
    <location>
        <begin position="446"/>
        <end position="457"/>
    </location>
</feature>
<feature type="transmembrane region" description="Helical" evidence="9">
    <location>
        <begin position="224"/>
        <end position="247"/>
    </location>
</feature>
<evidence type="ECO:0000256" key="1">
    <source>
        <dbReference type="ARBA" id="ARBA00004575"/>
    </source>
</evidence>
<keyword evidence="7" id="KW-0539">Nucleus</keyword>
<keyword evidence="4 10" id="KW-0732">Signal</keyword>